<feature type="region of interest" description="Disordered" evidence="1">
    <location>
        <begin position="247"/>
        <end position="266"/>
    </location>
</feature>
<organism evidence="2 3">
    <name type="scientific">Triparma retinervis</name>
    <dbReference type="NCBI Taxonomy" id="2557542"/>
    <lineage>
        <taxon>Eukaryota</taxon>
        <taxon>Sar</taxon>
        <taxon>Stramenopiles</taxon>
        <taxon>Ochrophyta</taxon>
        <taxon>Bolidophyceae</taxon>
        <taxon>Parmales</taxon>
        <taxon>Triparmaceae</taxon>
        <taxon>Triparma</taxon>
    </lineage>
</organism>
<dbReference type="AlphaFoldDB" id="A0A9W7F8I3"/>
<dbReference type="EMBL" id="BRXZ01000164">
    <property type="protein sequence ID" value="GMI06521.1"/>
    <property type="molecule type" value="Genomic_DNA"/>
</dbReference>
<dbReference type="Proteomes" id="UP001165082">
    <property type="component" value="Unassembled WGS sequence"/>
</dbReference>
<protein>
    <submittedName>
        <fullName evidence="2">Uncharacterized protein</fullName>
    </submittedName>
</protein>
<evidence type="ECO:0000313" key="3">
    <source>
        <dbReference type="Proteomes" id="UP001165082"/>
    </source>
</evidence>
<feature type="non-terminal residue" evidence="2">
    <location>
        <position position="1"/>
    </location>
</feature>
<gene>
    <name evidence="2" type="ORF">TrRE_jg2895</name>
</gene>
<evidence type="ECO:0000313" key="2">
    <source>
        <dbReference type="EMBL" id="GMI06521.1"/>
    </source>
</evidence>
<accession>A0A9W7F8I3</accession>
<sequence length="342" mass="36176">MGLDIALESMALGASLSNSKKSVVPRAEMDSERAPNSYSFDAQPVQPVDGDLGDALASKNRLSANLSTGLDGVLQVLESLDDKITSADGDVVGERLLNFLDTTGDSLKAAADYVLNSDDNCESLVDGLLAIESGAPIDEEYEYVKGTLIGLINSSPGVLLDISAAVKSLTLEEAVEISEVGLELSCVGIVLSRFVLEKVDVEGIVDEMYDGGGAGMTNLRNGKVGNPWGGQNSEKMEVEFLDGVEVEEEEGGGGGGGDSNAAGAGARRSRRKLKKLPLVFWPRISKVLLSPFTSSDHPIRHYVANNPKLSFLVSLFLLSPPAVLLSAFLMPPLLVTDEIVHK</sequence>
<name>A0A9W7F8I3_9STRA</name>
<dbReference type="OrthoDB" id="46377at2759"/>
<reference evidence="2" key="1">
    <citation type="submission" date="2022-07" db="EMBL/GenBank/DDBJ databases">
        <title>Genome analysis of Parmales, a sister group of diatoms, reveals the evolutionary specialization of diatoms from phago-mixotrophs to photoautotrophs.</title>
        <authorList>
            <person name="Ban H."/>
            <person name="Sato S."/>
            <person name="Yoshikawa S."/>
            <person name="Kazumasa Y."/>
            <person name="Nakamura Y."/>
            <person name="Ichinomiya M."/>
            <person name="Saitoh K."/>
            <person name="Sato N."/>
            <person name="Blanc-Mathieu R."/>
            <person name="Endo H."/>
            <person name="Kuwata A."/>
            <person name="Ogata H."/>
        </authorList>
    </citation>
    <scope>NUCLEOTIDE SEQUENCE</scope>
</reference>
<comment type="caution">
    <text evidence="2">The sequence shown here is derived from an EMBL/GenBank/DDBJ whole genome shotgun (WGS) entry which is preliminary data.</text>
</comment>
<proteinExistence type="predicted"/>
<evidence type="ECO:0000256" key="1">
    <source>
        <dbReference type="SAM" id="MobiDB-lite"/>
    </source>
</evidence>
<keyword evidence="3" id="KW-1185">Reference proteome</keyword>